<accession>H8X2L5</accession>
<dbReference type="EMBL" id="HE681721">
    <property type="protein sequence ID" value="CCG25562.1"/>
    <property type="molecule type" value="Genomic_DNA"/>
</dbReference>
<dbReference type="Proteomes" id="UP000005018">
    <property type="component" value="Chromosome 3"/>
</dbReference>
<sequence>MYIDMDQEPLFNQECPEELYNQQDCSCKIVRGKPVKIHKYRVNIPSKDKKRNTFILNKAQPLKHPLDDTLNETNSDDGNCSEDEYDSLDDVSYSSCSTSSDQFREPHSLQNSWCSSSYRNNSCIGNSITSSRSGISLLSLNGATFPPSSLASTPSTTTALLTTTYSTTSPPNFIEGDTKTITPYLTPSSSPLSTFVSFEATSKPEIAKSSKLHRTTSADCLNKVLSKYQPKQSLYSNLTISLKSLRDRLVTRALSDLEVEAPSIVDEEAPPVITKELPSQELITFFEAKHDHDTTQEHIKSSFRNRDHRINSQFLRLYAYDYNARINSRTLPNSLSQEELISIILDNPHLKPFHKKHNIYHISNLSREKLWNSVVLKPRLDKSPQQSIDYEDYICGADDTVITHASITRKHSKYLPWDLKPSIKPAGVLPGGKWEFNGKAPSSGISKTQFTVKGWCNSRWVAKTE</sequence>
<dbReference type="GeneID" id="14539435"/>
<organism evidence="2 3">
    <name type="scientific">Candida orthopsilosis (strain 90-125)</name>
    <name type="common">Yeast</name>
    <dbReference type="NCBI Taxonomy" id="1136231"/>
    <lineage>
        <taxon>Eukaryota</taxon>
        <taxon>Fungi</taxon>
        <taxon>Dikarya</taxon>
        <taxon>Ascomycota</taxon>
        <taxon>Saccharomycotina</taxon>
        <taxon>Pichiomycetes</taxon>
        <taxon>Debaryomycetaceae</taxon>
        <taxon>Candida/Lodderomyces clade</taxon>
        <taxon>Candida</taxon>
    </lineage>
</organism>
<evidence type="ECO:0000256" key="1">
    <source>
        <dbReference type="SAM" id="MobiDB-lite"/>
    </source>
</evidence>
<dbReference type="eggNOG" id="ENOG502SGNS">
    <property type="taxonomic scope" value="Eukaryota"/>
</dbReference>
<dbReference type="AlphaFoldDB" id="H8X2L5"/>
<dbReference type="HOGENOM" id="CLU_587921_0_0_1"/>
<evidence type="ECO:0000313" key="3">
    <source>
        <dbReference type="Proteomes" id="UP000005018"/>
    </source>
</evidence>
<dbReference type="RefSeq" id="XP_003868466.1">
    <property type="nucleotide sequence ID" value="XM_003868418.1"/>
</dbReference>
<protein>
    <submittedName>
        <fullName evidence="2">Uncharacterized protein</fullName>
    </submittedName>
</protein>
<name>H8X2L5_CANO9</name>
<reference evidence="2 3" key="1">
    <citation type="journal article" date="2012" name="PLoS ONE">
        <title>Sequence and analysis of the genome of the pathogenic yeast Candida orthopsilosis.</title>
        <authorList>
            <person name="Riccombeni A."/>
            <person name="Vidanes G."/>
            <person name="Proux-Wera E."/>
            <person name="Wolfe K.H."/>
            <person name="Butler G."/>
        </authorList>
    </citation>
    <scope>NUCLEOTIDE SEQUENCE [LARGE SCALE GENOMIC DNA]</scope>
    <source>
        <strain evidence="2 3">Co 90-125</strain>
    </source>
</reference>
<dbReference type="OrthoDB" id="4088353at2759"/>
<feature type="region of interest" description="Disordered" evidence="1">
    <location>
        <begin position="65"/>
        <end position="93"/>
    </location>
</feature>
<dbReference type="KEGG" id="cot:CORT_0C01860"/>
<feature type="compositionally biased region" description="Acidic residues" evidence="1">
    <location>
        <begin position="79"/>
        <end position="89"/>
    </location>
</feature>
<proteinExistence type="predicted"/>
<gene>
    <name evidence="2" type="ORF">CORT_0C01860</name>
</gene>
<evidence type="ECO:0000313" key="2">
    <source>
        <dbReference type="EMBL" id="CCG25562.1"/>
    </source>
</evidence>
<keyword evidence="3" id="KW-1185">Reference proteome</keyword>